<evidence type="ECO:0000256" key="4">
    <source>
        <dbReference type="ARBA" id="ARBA00022692"/>
    </source>
</evidence>
<reference evidence="9 10" key="1">
    <citation type="journal article" date="2022" name="Microorganisms">
        <title>Genome Sequence and Characterization of a Xanthorhodopsin-Containing, Aerobic Anoxygenic Phototrophic Rhodobacter Species, Isolated from Mesophilic Conditions at Yellowstone National Park.</title>
        <authorList>
            <person name="Kyndt J.A."/>
            <person name="Robertson S."/>
            <person name="Shoffstall I.B."/>
            <person name="Ramaley R.F."/>
            <person name="Meyer T.E."/>
        </authorList>
    </citation>
    <scope>NUCLEOTIDE SEQUENCE [LARGE SCALE GENOMIC DNA]</scope>
    <source>
        <strain evidence="9 10">M37P</strain>
    </source>
</reference>
<keyword evidence="6 8" id="KW-0472">Membrane</keyword>
<keyword evidence="7" id="KW-0653">Protein transport</keyword>
<evidence type="ECO:0000256" key="7">
    <source>
        <dbReference type="RuleBase" id="RU003879"/>
    </source>
</evidence>
<keyword evidence="4 7" id="KW-0812">Transmembrane</keyword>
<organism evidence="9 10">
    <name type="scientific">Rhodobacter calidifons</name>
    <dbReference type="NCBI Taxonomy" id="2715277"/>
    <lineage>
        <taxon>Bacteria</taxon>
        <taxon>Pseudomonadati</taxon>
        <taxon>Pseudomonadota</taxon>
        <taxon>Alphaproteobacteria</taxon>
        <taxon>Rhodobacterales</taxon>
        <taxon>Rhodobacter group</taxon>
        <taxon>Rhodobacter</taxon>
    </lineage>
</organism>
<evidence type="ECO:0000313" key="9">
    <source>
        <dbReference type="EMBL" id="NHB77497.1"/>
    </source>
</evidence>
<dbReference type="Pfam" id="PF02472">
    <property type="entry name" value="ExbD"/>
    <property type="match status" value="1"/>
</dbReference>
<evidence type="ECO:0000256" key="5">
    <source>
        <dbReference type="ARBA" id="ARBA00022989"/>
    </source>
</evidence>
<keyword evidence="5 8" id="KW-1133">Transmembrane helix</keyword>
<feature type="transmembrane region" description="Helical" evidence="8">
    <location>
        <begin position="12"/>
        <end position="31"/>
    </location>
</feature>
<evidence type="ECO:0000256" key="8">
    <source>
        <dbReference type="SAM" id="Phobius"/>
    </source>
</evidence>
<comment type="similarity">
    <text evidence="2 7">Belongs to the ExbD/TolR family.</text>
</comment>
<evidence type="ECO:0000256" key="1">
    <source>
        <dbReference type="ARBA" id="ARBA00004162"/>
    </source>
</evidence>
<evidence type="ECO:0000256" key="2">
    <source>
        <dbReference type="ARBA" id="ARBA00005811"/>
    </source>
</evidence>
<evidence type="ECO:0000256" key="3">
    <source>
        <dbReference type="ARBA" id="ARBA00022475"/>
    </source>
</evidence>
<sequence>MPVRLAAFRRRRLSLTSLIDVIFLLLLFFMLSSTFSKHGEIRFLAATQGAAPAAAEPPLFLRLDGDGLSLNGVVIDLSRLPEAIRAQSGGDPAPRVIVAVTGAVTAQALVDVLAPLARIDGLQVTVVD</sequence>
<name>A0ABX0G9A3_9RHOB</name>
<keyword evidence="3" id="KW-1003">Cell membrane</keyword>
<comment type="subcellular location">
    <subcellularLocation>
        <location evidence="1">Cell membrane</location>
        <topology evidence="1">Single-pass membrane protein</topology>
    </subcellularLocation>
    <subcellularLocation>
        <location evidence="7">Cell membrane</location>
        <topology evidence="7">Single-pass type II membrane protein</topology>
    </subcellularLocation>
</comment>
<dbReference type="PANTHER" id="PTHR30558:SF3">
    <property type="entry name" value="BIOPOLYMER TRANSPORT PROTEIN EXBD-RELATED"/>
    <property type="match status" value="1"/>
</dbReference>
<evidence type="ECO:0000313" key="10">
    <source>
        <dbReference type="Proteomes" id="UP001515660"/>
    </source>
</evidence>
<dbReference type="Proteomes" id="UP001515660">
    <property type="component" value="Unassembled WGS sequence"/>
</dbReference>
<evidence type="ECO:0008006" key="11">
    <source>
        <dbReference type="Google" id="ProtNLM"/>
    </source>
</evidence>
<dbReference type="EMBL" id="JAANHS010000008">
    <property type="protein sequence ID" value="NHB77497.1"/>
    <property type="molecule type" value="Genomic_DNA"/>
</dbReference>
<comment type="caution">
    <text evidence="9">The sequence shown here is derived from an EMBL/GenBank/DDBJ whole genome shotgun (WGS) entry which is preliminary data.</text>
</comment>
<dbReference type="RefSeq" id="WP_166403516.1">
    <property type="nucleotide sequence ID" value="NZ_JAANHS010000008.1"/>
</dbReference>
<keyword evidence="7" id="KW-0813">Transport</keyword>
<evidence type="ECO:0000256" key="6">
    <source>
        <dbReference type="ARBA" id="ARBA00023136"/>
    </source>
</evidence>
<dbReference type="InterPro" id="IPR003400">
    <property type="entry name" value="ExbD"/>
</dbReference>
<gene>
    <name evidence="9" type="ORF">G8O29_12195</name>
</gene>
<proteinExistence type="inferred from homology"/>
<protein>
    <recommendedName>
        <fullName evidence="11">Outer membrane transport energization protein ExbD</fullName>
    </recommendedName>
</protein>
<accession>A0ABX0G9A3</accession>
<keyword evidence="10" id="KW-1185">Reference proteome</keyword>
<dbReference type="PANTHER" id="PTHR30558">
    <property type="entry name" value="EXBD MEMBRANE COMPONENT OF PMF-DRIVEN MACROMOLECULE IMPORT SYSTEM"/>
    <property type="match status" value="1"/>
</dbReference>